<keyword evidence="1" id="KW-0812">Transmembrane</keyword>
<keyword evidence="1" id="KW-1133">Transmembrane helix</keyword>
<keyword evidence="1" id="KW-0472">Membrane</keyword>
<evidence type="ECO:0000313" key="3">
    <source>
        <dbReference type="Proteomes" id="UP001333996"/>
    </source>
</evidence>
<accession>A0ABU7FSY5</accession>
<gene>
    <name evidence="2" type="ORF">VXC91_34650</name>
</gene>
<sequence>MRQRGVFSLVPGVLVGFWVVLAVTSGKTVAMPSLLADLVTTRLSDFACLAVSTAVVAVLERRLVAAEAAALRRVERMDVVLAAGLSLAASAGALLFLRGFDSATALTAARNVLFFCGIALAAWPLLGARASLLPVVWMLVSLLNGHRSSNDPYPWVIVAEGPYVSYAALGAGLAFLTGLLALALLPRLMTRIRP</sequence>
<protein>
    <submittedName>
        <fullName evidence="2">Uncharacterized protein</fullName>
    </submittedName>
</protein>
<feature type="transmembrane region" description="Helical" evidence="1">
    <location>
        <begin position="163"/>
        <end position="185"/>
    </location>
</feature>
<keyword evidence="3" id="KW-1185">Reference proteome</keyword>
<organism evidence="2 3">
    <name type="scientific">Streptomyces chiangmaiensis</name>
    <dbReference type="NCBI Taxonomy" id="766497"/>
    <lineage>
        <taxon>Bacteria</taxon>
        <taxon>Bacillati</taxon>
        <taxon>Actinomycetota</taxon>
        <taxon>Actinomycetes</taxon>
        <taxon>Kitasatosporales</taxon>
        <taxon>Streptomycetaceae</taxon>
        <taxon>Streptomyces</taxon>
    </lineage>
</organism>
<comment type="caution">
    <text evidence="2">The sequence shown here is derived from an EMBL/GenBank/DDBJ whole genome shotgun (WGS) entry which is preliminary data.</text>
</comment>
<evidence type="ECO:0000256" key="1">
    <source>
        <dbReference type="SAM" id="Phobius"/>
    </source>
</evidence>
<proteinExistence type="predicted"/>
<dbReference type="EMBL" id="JAYWVC010000191">
    <property type="protein sequence ID" value="MED7826943.1"/>
    <property type="molecule type" value="Genomic_DNA"/>
</dbReference>
<name>A0ABU7FSY5_9ACTN</name>
<feature type="transmembrane region" description="Helical" evidence="1">
    <location>
        <begin position="112"/>
        <end position="143"/>
    </location>
</feature>
<dbReference type="RefSeq" id="WP_329511333.1">
    <property type="nucleotide sequence ID" value="NZ_BAAAYZ010000017.1"/>
</dbReference>
<reference evidence="2" key="1">
    <citation type="submission" date="2024-01" db="EMBL/GenBank/DDBJ databases">
        <title>First draft genome sequence data of TA4-1, the type strain of Gram-positive actinobacterium Streptomyces chiangmaiensis.</title>
        <authorList>
            <person name="Yasawong M."/>
            <person name="Nantapong N."/>
        </authorList>
    </citation>
    <scope>NUCLEOTIDE SEQUENCE</scope>
    <source>
        <strain evidence="2">TA4-1</strain>
    </source>
</reference>
<feature type="transmembrane region" description="Helical" evidence="1">
    <location>
        <begin position="79"/>
        <end position="100"/>
    </location>
</feature>
<evidence type="ECO:0000313" key="2">
    <source>
        <dbReference type="EMBL" id="MED7826943.1"/>
    </source>
</evidence>
<dbReference type="Proteomes" id="UP001333996">
    <property type="component" value="Unassembled WGS sequence"/>
</dbReference>